<dbReference type="AlphaFoldDB" id="A0AAW9QYI0"/>
<organism evidence="2 3">
    <name type="scientific">Pannus brasiliensis CCIBt3594</name>
    <dbReference type="NCBI Taxonomy" id="1427578"/>
    <lineage>
        <taxon>Bacteria</taxon>
        <taxon>Bacillati</taxon>
        <taxon>Cyanobacteriota</taxon>
        <taxon>Cyanophyceae</taxon>
        <taxon>Oscillatoriophycideae</taxon>
        <taxon>Chroococcales</taxon>
        <taxon>Microcystaceae</taxon>
        <taxon>Pannus</taxon>
    </lineage>
</organism>
<feature type="transmembrane region" description="Helical" evidence="1">
    <location>
        <begin position="362"/>
        <end position="382"/>
    </location>
</feature>
<feature type="transmembrane region" description="Helical" evidence="1">
    <location>
        <begin position="219"/>
        <end position="239"/>
    </location>
</feature>
<dbReference type="EMBL" id="JBAFSM010000032">
    <property type="protein sequence ID" value="MEG3438621.1"/>
    <property type="molecule type" value="Genomic_DNA"/>
</dbReference>
<evidence type="ECO:0000313" key="2">
    <source>
        <dbReference type="EMBL" id="MEG3438621.1"/>
    </source>
</evidence>
<sequence>MMKLYKRIPIENPFFWAIFYFIGLGILSIILGQDVSWDLRNYHFYNPYMLLTGRFKYDILPAQIQTFFNPLLDVPFFVAIYYLKLPPIAVGFLLGGFHGLNQLFVHLLTYRSLGKLSENVKINLSVLAAITSVFGAAYLSELGTSIGDNTTSVFILAGLFLIVDRLSREGRIPERTVMLAGLLLGLGAGFKLTNALYSISLLVAMMFLPNSWKDKFRNLILVIPAMAIGVSVTAGYWIFLMWTQFASPLFPFYNKFFKSPYIETDYSFSGIKYLPKDLWQWLFYPLYFVRRQTLVSEVPFQDSRLAIAYLLSVIVIGVMLYRYITKRPTDNDLVRVPVLQFLLPFSVTAYLLWMAQFGIYRYLMVVELLTPVLILLCVAYLYPRRQPALIVTVALFALILVTVKPMDWWRSGWSLNYFDIDRQALQGYENSTIILWGDEPTSYIVPHFPASARFVRLKGNTGVSEGTLMRKNARTFIGNTPENSLYILQTDFNKKAPDIHEDLAKENLAIDLANCRPFPTKIDKFNICSLKKTQ</sequence>
<name>A0AAW9QYI0_9CHRO</name>
<evidence type="ECO:0000313" key="3">
    <source>
        <dbReference type="Proteomes" id="UP001328733"/>
    </source>
</evidence>
<gene>
    <name evidence="2" type="ORF">V0288_15925</name>
</gene>
<dbReference type="Proteomes" id="UP001328733">
    <property type="component" value="Unassembled WGS sequence"/>
</dbReference>
<evidence type="ECO:0000256" key="1">
    <source>
        <dbReference type="SAM" id="Phobius"/>
    </source>
</evidence>
<keyword evidence="1" id="KW-0812">Transmembrane</keyword>
<comment type="caution">
    <text evidence="2">The sequence shown here is derived from an EMBL/GenBank/DDBJ whole genome shotgun (WGS) entry which is preliminary data.</text>
</comment>
<evidence type="ECO:0008006" key="4">
    <source>
        <dbReference type="Google" id="ProtNLM"/>
    </source>
</evidence>
<feature type="transmembrane region" description="Helical" evidence="1">
    <location>
        <begin position="306"/>
        <end position="324"/>
    </location>
</feature>
<feature type="transmembrane region" description="Helical" evidence="1">
    <location>
        <begin position="336"/>
        <end position="355"/>
    </location>
</feature>
<feature type="transmembrane region" description="Helical" evidence="1">
    <location>
        <begin position="12"/>
        <end position="31"/>
    </location>
</feature>
<reference evidence="2 3" key="1">
    <citation type="submission" date="2024-01" db="EMBL/GenBank/DDBJ databases">
        <title>Genomic insights into the taxonomy and metabolism of the cyanobacterium Pannus brasiliensis CCIBt3594.</title>
        <authorList>
            <person name="Machado M."/>
            <person name="Botero N.B."/>
            <person name="Andreote A.P.D."/>
            <person name="Feitosa A.M.T."/>
            <person name="Popin R."/>
            <person name="Sivonen K."/>
            <person name="Fiore M.F."/>
        </authorList>
    </citation>
    <scope>NUCLEOTIDE SEQUENCE [LARGE SCALE GENOMIC DNA]</scope>
    <source>
        <strain evidence="2 3">CCIBt3594</strain>
    </source>
</reference>
<accession>A0AAW9QYI0</accession>
<feature type="transmembrane region" description="Helical" evidence="1">
    <location>
        <begin position="88"/>
        <end position="110"/>
    </location>
</feature>
<feature type="transmembrane region" description="Helical" evidence="1">
    <location>
        <begin position="388"/>
        <end position="406"/>
    </location>
</feature>
<keyword evidence="3" id="KW-1185">Reference proteome</keyword>
<proteinExistence type="predicted"/>
<feature type="transmembrane region" description="Helical" evidence="1">
    <location>
        <begin position="122"/>
        <end position="139"/>
    </location>
</feature>
<keyword evidence="1" id="KW-1133">Transmembrane helix</keyword>
<keyword evidence="1" id="KW-0472">Membrane</keyword>
<feature type="transmembrane region" description="Helical" evidence="1">
    <location>
        <begin position="179"/>
        <end position="207"/>
    </location>
</feature>
<protein>
    <recommendedName>
        <fullName evidence="4">DUF2029 domain-containing protein</fullName>
    </recommendedName>
</protein>